<keyword evidence="2" id="KW-1185">Reference proteome</keyword>
<protein>
    <submittedName>
        <fullName evidence="1">Uncharacterized protein</fullName>
    </submittedName>
</protein>
<dbReference type="Proteomes" id="UP000799324">
    <property type="component" value="Unassembled WGS sequence"/>
</dbReference>
<reference evidence="1" key="1">
    <citation type="journal article" date="2020" name="Stud. Mycol.">
        <title>101 Dothideomycetes genomes: a test case for predicting lifestyles and emergence of pathogens.</title>
        <authorList>
            <person name="Haridas S."/>
            <person name="Albert R."/>
            <person name="Binder M."/>
            <person name="Bloem J."/>
            <person name="Labutti K."/>
            <person name="Salamov A."/>
            <person name="Andreopoulos B."/>
            <person name="Baker S."/>
            <person name="Barry K."/>
            <person name="Bills G."/>
            <person name="Bluhm B."/>
            <person name="Cannon C."/>
            <person name="Castanera R."/>
            <person name="Culley D."/>
            <person name="Daum C."/>
            <person name="Ezra D."/>
            <person name="Gonzalez J."/>
            <person name="Henrissat B."/>
            <person name="Kuo A."/>
            <person name="Liang C."/>
            <person name="Lipzen A."/>
            <person name="Lutzoni F."/>
            <person name="Magnuson J."/>
            <person name="Mondo S."/>
            <person name="Nolan M."/>
            <person name="Ohm R."/>
            <person name="Pangilinan J."/>
            <person name="Park H.-J."/>
            <person name="Ramirez L."/>
            <person name="Alfaro M."/>
            <person name="Sun H."/>
            <person name="Tritt A."/>
            <person name="Yoshinaga Y."/>
            <person name="Zwiers L.-H."/>
            <person name="Turgeon B."/>
            <person name="Goodwin S."/>
            <person name="Spatafora J."/>
            <person name="Crous P."/>
            <person name="Grigoriev I."/>
        </authorList>
    </citation>
    <scope>NUCLEOTIDE SEQUENCE</scope>
    <source>
        <strain evidence="1">CBS 122681</strain>
    </source>
</reference>
<evidence type="ECO:0000313" key="2">
    <source>
        <dbReference type="Proteomes" id="UP000799324"/>
    </source>
</evidence>
<name>A0A6A6TT43_9PLEO</name>
<dbReference type="AlphaFoldDB" id="A0A6A6TT43"/>
<dbReference type="EMBL" id="MU004290">
    <property type="protein sequence ID" value="KAF2662347.1"/>
    <property type="molecule type" value="Genomic_DNA"/>
</dbReference>
<feature type="non-terminal residue" evidence="1">
    <location>
        <position position="241"/>
    </location>
</feature>
<accession>A0A6A6TT43</accession>
<evidence type="ECO:0000313" key="1">
    <source>
        <dbReference type="EMBL" id="KAF2662347.1"/>
    </source>
</evidence>
<sequence>VPTPGKVCYLPPGGTIPPTSIVHIQKRQCGFFKHPVLVVSVDSVYAHFYALTRNPPVAIADLKMCLRLGNTQQEDDPEVLALAEGSCRMQNETWVNLEQRFKIEIEHLQPWSLDVTIAASEKAKLMRKIDWLEAEQNRFIYKPLPRDLSSALPGTVVMLPNPPGSNTLGAPVLILENQYPRMRFLRIKLLHNSPLFRQPFDPVHAKARANCLVIEKQLRPGHDGTYVMLLQPWSPEMREKS</sequence>
<organism evidence="1 2">
    <name type="scientific">Lophiostoma macrostomum CBS 122681</name>
    <dbReference type="NCBI Taxonomy" id="1314788"/>
    <lineage>
        <taxon>Eukaryota</taxon>
        <taxon>Fungi</taxon>
        <taxon>Dikarya</taxon>
        <taxon>Ascomycota</taxon>
        <taxon>Pezizomycotina</taxon>
        <taxon>Dothideomycetes</taxon>
        <taxon>Pleosporomycetidae</taxon>
        <taxon>Pleosporales</taxon>
        <taxon>Lophiostomataceae</taxon>
        <taxon>Lophiostoma</taxon>
    </lineage>
</organism>
<feature type="non-terminal residue" evidence="1">
    <location>
        <position position="1"/>
    </location>
</feature>
<proteinExistence type="predicted"/>
<dbReference type="OrthoDB" id="3778180at2759"/>
<gene>
    <name evidence="1" type="ORF">K491DRAFT_573079</name>
</gene>